<evidence type="ECO:0000256" key="1">
    <source>
        <dbReference type="SAM" id="MobiDB-lite"/>
    </source>
</evidence>
<keyword evidence="3" id="KW-1185">Reference proteome</keyword>
<dbReference type="Proteomes" id="UP001174677">
    <property type="component" value="Chromosome 18"/>
</dbReference>
<reference evidence="2 3" key="1">
    <citation type="journal article" date="2023" name="Plant Biotechnol. J.">
        <title>Chromosome-level wild Hevea brasiliensis genome provides new tools for genomic-assisted breeding and valuable loci to elevate rubber yield.</title>
        <authorList>
            <person name="Cheng H."/>
            <person name="Song X."/>
            <person name="Hu Y."/>
            <person name="Wu T."/>
            <person name="Yang Q."/>
            <person name="An Z."/>
            <person name="Feng S."/>
            <person name="Deng Z."/>
            <person name="Wu W."/>
            <person name="Zeng X."/>
            <person name="Tu M."/>
            <person name="Wang X."/>
            <person name="Huang H."/>
        </authorList>
    </citation>
    <scope>NUCLEOTIDE SEQUENCE [LARGE SCALE GENOMIC DNA]</scope>
    <source>
        <strain evidence="2">MT/VB/25A 57/8</strain>
    </source>
</reference>
<proteinExistence type="predicted"/>
<feature type="compositionally biased region" description="Basic and acidic residues" evidence="1">
    <location>
        <begin position="163"/>
        <end position="174"/>
    </location>
</feature>
<accession>A0ABQ9KCP7</accession>
<evidence type="ECO:0008006" key="4">
    <source>
        <dbReference type="Google" id="ProtNLM"/>
    </source>
</evidence>
<evidence type="ECO:0000313" key="3">
    <source>
        <dbReference type="Proteomes" id="UP001174677"/>
    </source>
</evidence>
<sequence>MTLYDGIGNPLDHVINYKTFMELQTHFNALLCKAWFHSLKQGTIKSFLDLANAFMGRFIASVPALHKTNKTLREYVDLFNTEALQIPNLDKPRAIEAILSRKRLITLAELIQWAEKYIYPDDALATSKFVREERERHHKEHRKSSIDSVIKRGHLKKFVKKEGAPTRVEEKGGRENSSMPINDGSSRIIHMIVGGPPSDIKKRKKRKIEQKTKEPEVMQVNSWGIKAPHDDVLVIEAIIHNFKF</sequence>
<name>A0ABQ9KCP7_HEVBR</name>
<comment type="caution">
    <text evidence="2">The sequence shown here is derived from an EMBL/GenBank/DDBJ whole genome shotgun (WGS) entry which is preliminary data.</text>
</comment>
<gene>
    <name evidence="2" type="ORF">P3X46_032249</name>
</gene>
<protein>
    <recommendedName>
        <fullName evidence="4">Retrotransposon gag domain-containing protein</fullName>
    </recommendedName>
</protein>
<evidence type="ECO:0000313" key="2">
    <source>
        <dbReference type="EMBL" id="KAJ9135025.1"/>
    </source>
</evidence>
<dbReference type="EMBL" id="JARPOI010000018">
    <property type="protein sequence ID" value="KAJ9135025.1"/>
    <property type="molecule type" value="Genomic_DNA"/>
</dbReference>
<organism evidence="2 3">
    <name type="scientific">Hevea brasiliensis</name>
    <name type="common">Para rubber tree</name>
    <name type="synonym">Siphonia brasiliensis</name>
    <dbReference type="NCBI Taxonomy" id="3981"/>
    <lineage>
        <taxon>Eukaryota</taxon>
        <taxon>Viridiplantae</taxon>
        <taxon>Streptophyta</taxon>
        <taxon>Embryophyta</taxon>
        <taxon>Tracheophyta</taxon>
        <taxon>Spermatophyta</taxon>
        <taxon>Magnoliopsida</taxon>
        <taxon>eudicotyledons</taxon>
        <taxon>Gunneridae</taxon>
        <taxon>Pentapetalae</taxon>
        <taxon>rosids</taxon>
        <taxon>fabids</taxon>
        <taxon>Malpighiales</taxon>
        <taxon>Euphorbiaceae</taxon>
        <taxon>Crotonoideae</taxon>
        <taxon>Micrandreae</taxon>
        <taxon>Hevea</taxon>
    </lineage>
</organism>
<feature type="compositionally biased region" description="Polar residues" evidence="1">
    <location>
        <begin position="175"/>
        <end position="185"/>
    </location>
</feature>
<feature type="region of interest" description="Disordered" evidence="1">
    <location>
        <begin position="163"/>
        <end position="215"/>
    </location>
</feature>